<dbReference type="GO" id="GO:0030424">
    <property type="term" value="C:axon"/>
    <property type="evidence" value="ECO:0007669"/>
    <property type="project" value="UniProtKB-SubCell"/>
</dbReference>
<keyword evidence="3" id="KW-0343">GTPase activation</keyword>
<feature type="domain" description="DH" evidence="11">
    <location>
        <begin position="203"/>
        <end position="389"/>
    </location>
</feature>
<name>A0A671YFM5_SPAAU</name>
<feature type="region of interest" description="Disordered" evidence="8">
    <location>
        <begin position="68"/>
        <end position="129"/>
    </location>
</feature>
<dbReference type="CDD" id="cd00160">
    <property type="entry name" value="RhoGEF"/>
    <property type="match status" value="1"/>
</dbReference>
<dbReference type="SMART" id="SM00325">
    <property type="entry name" value="RhoGEF"/>
    <property type="match status" value="1"/>
</dbReference>
<feature type="coiled-coil region" evidence="7">
    <location>
        <begin position="31"/>
        <end position="58"/>
    </location>
</feature>
<feature type="compositionally biased region" description="Basic and acidic residues" evidence="8">
    <location>
        <begin position="70"/>
        <end position="83"/>
    </location>
</feature>
<dbReference type="InterPro" id="IPR036481">
    <property type="entry name" value="Bcr-Abl_oncoprot_oligo_sf"/>
</dbReference>
<evidence type="ECO:0000256" key="6">
    <source>
        <dbReference type="ARBA" id="ARBA00023273"/>
    </source>
</evidence>
<dbReference type="InterPro" id="IPR011993">
    <property type="entry name" value="PH-like_dom_sf"/>
</dbReference>
<keyword evidence="14" id="KW-1185">Reference proteome</keyword>
<dbReference type="InterPro" id="IPR008936">
    <property type="entry name" value="Rho_GTPase_activation_prot"/>
</dbReference>
<accession>A0A671YFM5</accession>
<evidence type="ECO:0000256" key="5">
    <source>
        <dbReference type="ARBA" id="ARBA00023018"/>
    </source>
</evidence>
<evidence type="ECO:0000313" key="14">
    <source>
        <dbReference type="Proteomes" id="UP000472265"/>
    </source>
</evidence>
<dbReference type="Gene3D" id="2.30.29.30">
    <property type="entry name" value="Pleckstrin-homology domain (PH domain)/Phosphotyrosine-binding domain (PTB)"/>
    <property type="match status" value="1"/>
</dbReference>
<dbReference type="Gene3D" id="2.60.40.150">
    <property type="entry name" value="C2 domain"/>
    <property type="match status" value="1"/>
</dbReference>
<reference evidence="13" key="2">
    <citation type="submission" date="2025-08" db="UniProtKB">
        <authorList>
            <consortium name="Ensembl"/>
        </authorList>
    </citation>
    <scope>IDENTIFICATION</scope>
</reference>
<dbReference type="InterPro" id="IPR000219">
    <property type="entry name" value="DH_dom"/>
</dbReference>
<reference evidence="13" key="1">
    <citation type="submission" date="2021-04" db="EMBL/GenBank/DDBJ databases">
        <authorList>
            <consortium name="Wellcome Sanger Institute Data Sharing"/>
        </authorList>
    </citation>
    <scope>NUCLEOTIDE SEQUENCE [LARGE SCALE GENOMIC DNA]</scope>
</reference>
<dbReference type="Gene3D" id="1.20.900.10">
    <property type="entry name" value="Dbl homology (DH) domain"/>
    <property type="match status" value="1"/>
</dbReference>
<dbReference type="FunFam" id="1.10.555.10:FF:000004">
    <property type="entry name" value="active breakpoint cluster region-related protein-like"/>
    <property type="match status" value="1"/>
</dbReference>
<dbReference type="Ensembl" id="ENSSAUT00010064613.1">
    <property type="protein sequence ID" value="ENSSAUP00010061612.1"/>
    <property type="gene ID" value="ENSSAUG00010024909.1"/>
</dbReference>
<organism evidence="13 14">
    <name type="scientific">Sparus aurata</name>
    <name type="common">Gilthead sea bream</name>
    <dbReference type="NCBI Taxonomy" id="8175"/>
    <lineage>
        <taxon>Eukaryota</taxon>
        <taxon>Metazoa</taxon>
        <taxon>Chordata</taxon>
        <taxon>Craniata</taxon>
        <taxon>Vertebrata</taxon>
        <taxon>Euteleostomi</taxon>
        <taxon>Actinopterygii</taxon>
        <taxon>Neopterygii</taxon>
        <taxon>Teleostei</taxon>
        <taxon>Neoteleostei</taxon>
        <taxon>Acanthomorphata</taxon>
        <taxon>Eupercaria</taxon>
        <taxon>Spariformes</taxon>
        <taxon>Sparidae</taxon>
        <taxon>Sparus</taxon>
    </lineage>
</organism>
<evidence type="ECO:0000256" key="3">
    <source>
        <dbReference type="ARBA" id="ARBA00022468"/>
    </source>
</evidence>
<feature type="compositionally biased region" description="Basic and acidic residues" evidence="8">
    <location>
        <begin position="102"/>
        <end position="111"/>
    </location>
</feature>
<dbReference type="InterPro" id="IPR001849">
    <property type="entry name" value="PH_domain"/>
</dbReference>
<dbReference type="SMART" id="SM00324">
    <property type="entry name" value="RhoGAP"/>
    <property type="match status" value="1"/>
</dbReference>
<dbReference type="Gene3D" id="1.10.555.10">
    <property type="entry name" value="Rho GTPase activation protein"/>
    <property type="match status" value="1"/>
</dbReference>
<dbReference type="Pfam" id="PF19057">
    <property type="entry name" value="PH_19"/>
    <property type="match status" value="1"/>
</dbReference>
<evidence type="ECO:0000259" key="9">
    <source>
        <dbReference type="PROSITE" id="PS50003"/>
    </source>
</evidence>
<evidence type="ECO:0000256" key="2">
    <source>
        <dbReference type="ARBA" id="ARBA00004552"/>
    </source>
</evidence>
<dbReference type="PANTHER" id="PTHR23182:SF5">
    <property type="entry name" value="ACTIVE BREAKPOINT CLUSTER REGION-RELATED PROTEIN"/>
    <property type="match status" value="1"/>
</dbReference>
<dbReference type="GO" id="GO:0043197">
    <property type="term" value="C:dendritic spine"/>
    <property type="evidence" value="ECO:0007669"/>
    <property type="project" value="UniProtKB-SubCell"/>
</dbReference>
<evidence type="ECO:0000256" key="4">
    <source>
        <dbReference type="ARBA" id="ARBA00022658"/>
    </source>
</evidence>
<dbReference type="SMART" id="SM00239">
    <property type="entry name" value="C2"/>
    <property type="match status" value="1"/>
</dbReference>
<evidence type="ECO:0000256" key="7">
    <source>
        <dbReference type="SAM" id="Coils"/>
    </source>
</evidence>
<keyword evidence="5" id="KW-0770">Synapse</keyword>
<dbReference type="PROSITE" id="PS50238">
    <property type="entry name" value="RHOGAP"/>
    <property type="match status" value="1"/>
</dbReference>
<dbReference type="AlphaFoldDB" id="A0A671YFM5"/>
<reference evidence="13" key="3">
    <citation type="submission" date="2025-09" db="UniProtKB">
        <authorList>
            <consortium name="Ensembl"/>
        </authorList>
    </citation>
    <scope>IDENTIFICATION</scope>
</reference>
<dbReference type="SUPFAM" id="SSF50729">
    <property type="entry name" value="PH domain-like"/>
    <property type="match status" value="1"/>
</dbReference>
<dbReference type="Pfam" id="PF09036">
    <property type="entry name" value="Bcr-Abl_Oligo"/>
    <property type="match status" value="1"/>
</dbReference>
<dbReference type="Pfam" id="PF00621">
    <property type="entry name" value="RhoGEF"/>
    <property type="match status" value="1"/>
</dbReference>
<dbReference type="FunFam" id="2.60.40.150:FF:000057">
    <property type="entry name" value="active breakpoint cluster region-related protein isoform X1"/>
    <property type="match status" value="1"/>
</dbReference>
<dbReference type="SUPFAM" id="SSF48350">
    <property type="entry name" value="GTPase activation domain, GAP"/>
    <property type="match status" value="1"/>
</dbReference>
<dbReference type="CDD" id="cd04387">
    <property type="entry name" value="RhoGAP_Bcr"/>
    <property type="match status" value="1"/>
</dbReference>
<feature type="domain" description="PH" evidence="9">
    <location>
        <begin position="406"/>
        <end position="531"/>
    </location>
</feature>
<evidence type="ECO:0000313" key="13">
    <source>
        <dbReference type="Ensembl" id="ENSSAUP00010061612.1"/>
    </source>
</evidence>
<dbReference type="InterPro" id="IPR000008">
    <property type="entry name" value="C2_dom"/>
</dbReference>
<dbReference type="GO" id="GO:0007165">
    <property type="term" value="P:signal transduction"/>
    <property type="evidence" value="ECO:0007669"/>
    <property type="project" value="InterPro"/>
</dbReference>
<comment type="subcellular location">
    <subcellularLocation>
        <location evidence="1">Cell projection</location>
        <location evidence="1">Axon</location>
    </subcellularLocation>
    <subcellularLocation>
        <location evidence="2">Cell projection</location>
        <location evidence="2">Dendritic spine</location>
    </subcellularLocation>
</comment>
<dbReference type="InterPro" id="IPR035899">
    <property type="entry name" value="DBL_dom_sf"/>
</dbReference>
<dbReference type="Proteomes" id="UP000472265">
    <property type="component" value="Chromosome 13"/>
</dbReference>
<dbReference type="Pfam" id="PF00620">
    <property type="entry name" value="RhoGAP"/>
    <property type="match status" value="1"/>
</dbReference>
<feature type="domain" description="Rho-GAP" evidence="12">
    <location>
        <begin position="750"/>
        <end position="948"/>
    </location>
</feature>
<dbReference type="GO" id="GO:0004674">
    <property type="term" value="F:protein serine/threonine kinase activity"/>
    <property type="evidence" value="ECO:0007669"/>
    <property type="project" value="InterPro"/>
</dbReference>
<keyword evidence="7" id="KW-0175">Coiled coil</keyword>
<sequence length="949" mass="107689">MCVSIAGSEFAKHWKNEFPDGEVPRMDLNSVEDIESELETCKSNLKRLQKALAEEKFKVIYLQTTVSRQRRNDPERFEGKDENFNADASSFGKTANIRKPQRREDESDGHRMSKVSDPGGVRHHAAGSTHPSFSLHLSLPLCLCPPDFNYNTDGYEGDGTEDGKSQDGSETLPYIDESPTMSPQLCAPQGPDGEGDMEKGLEMKKLVLSGFLASEEIYINQLEALLLPMRPLKATATTSQPVLTIQQVETIFYKIQDIFEIHKEFYDALLPNIQQWDEKVTVGHLFQKLASQLGVYKAFVDNYKVALETAEKCSQANSQFQKISETCVTQSSPLLSPTALLYKPIDRVTRSTLVLHDLLKHTPKDHPDFPLLQDALRISQNFLSSINEEIDPRRTAVTTPKGEARQLVKDGFLVEVSESSRKVRHVFLFTDLLLCAKMKKTAVGRHQQYECKWYIPLADLTFQTLDESDTSHSIQVLPEHEIEEMKIKISVLKSEIQKEKKAPKGQSRVERLRKKMNEQESWLLLHSPTIPFRIHNKHGKVICLSHPLTLCIFCVCVVAVCISDLQACVLSSVELQVLTSSCFKLRTVHNIPVTSNKDDEETPGLYGFLHVIVHSAKGFKESANLYCTLEVDSYGYFVSKAKTRVFRDTTEPQWNEEFEIELEGSQYLRILCYEKCYDKSMLNKDDNEIVDKIMGKGQVQLDPQTVQSKNWHMDVIEMNGIKVEFSMKFTSRDLSLKRTPSKKQSGVFGVKINVVTKRERSKVPYIVRQCIEEVEKRGIDEVGIYRISGVATDIQALKTAFDTNTKDILMMLSDMDINAIAGTLKLYFRELPEPLLTDRLYPAFMEGIALSDPAAKENCMMHLLRSLPDPNLMTFLTLLEHLKRVAEKEPINKMSLHNLATVFGPTLLRPSESETTKGQHITSASDIWSHDVMAQVLTHWLRRKTNVGK</sequence>
<dbReference type="InterPro" id="IPR037769">
    <property type="entry name" value="Abr/Bcr"/>
</dbReference>
<dbReference type="PROSITE" id="PS50004">
    <property type="entry name" value="C2"/>
    <property type="match status" value="1"/>
</dbReference>
<dbReference type="GO" id="GO:0016020">
    <property type="term" value="C:membrane"/>
    <property type="evidence" value="ECO:0007669"/>
    <property type="project" value="TreeGrafter"/>
</dbReference>
<dbReference type="InterPro" id="IPR035892">
    <property type="entry name" value="C2_domain_sf"/>
</dbReference>
<dbReference type="PANTHER" id="PTHR23182">
    <property type="entry name" value="BREAKPOINT CLUSTER REGION PROTEIN BCR"/>
    <property type="match status" value="1"/>
</dbReference>
<proteinExistence type="predicted"/>
<evidence type="ECO:0000259" key="10">
    <source>
        <dbReference type="PROSITE" id="PS50004"/>
    </source>
</evidence>
<dbReference type="Gene3D" id="4.10.280.30">
    <property type="entry name" value="Bcr-Abl oncoprotein oligomerisation domain"/>
    <property type="match status" value="1"/>
</dbReference>
<dbReference type="PROSITE" id="PS50003">
    <property type="entry name" value="PH_DOMAIN"/>
    <property type="match status" value="1"/>
</dbReference>
<evidence type="ECO:0000259" key="12">
    <source>
        <dbReference type="PROSITE" id="PS50238"/>
    </source>
</evidence>
<dbReference type="InterPro" id="IPR000198">
    <property type="entry name" value="RhoGAP_dom"/>
</dbReference>
<keyword evidence="6" id="KW-0966">Cell projection</keyword>
<gene>
    <name evidence="13" type="primary">ABR</name>
</gene>
<dbReference type="SUPFAM" id="SSF48065">
    <property type="entry name" value="DBL homology domain (DH-domain)"/>
    <property type="match status" value="1"/>
</dbReference>
<dbReference type="PROSITE" id="PS50010">
    <property type="entry name" value="DH_2"/>
    <property type="match status" value="1"/>
</dbReference>
<evidence type="ECO:0000256" key="8">
    <source>
        <dbReference type="SAM" id="MobiDB-lite"/>
    </source>
</evidence>
<dbReference type="GO" id="GO:0005096">
    <property type="term" value="F:GTPase activator activity"/>
    <property type="evidence" value="ECO:0007669"/>
    <property type="project" value="UniProtKB-KW"/>
</dbReference>
<dbReference type="Pfam" id="PF00168">
    <property type="entry name" value="C2"/>
    <property type="match status" value="1"/>
</dbReference>
<dbReference type="SUPFAM" id="SSF69036">
    <property type="entry name" value="Bcr-Abl oncoprotein oligomerization domain"/>
    <property type="match status" value="1"/>
</dbReference>
<dbReference type="InterPro" id="IPR015123">
    <property type="entry name" value="Bcr-Abl_oncoprot_oligo"/>
</dbReference>
<dbReference type="GO" id="GO:0005085">
    <property type="term" value="F:guanyl-nucleotide exchange factor activity"/>
    <property type="evidence" value="ECO:0007669"/>
    <property type="project" value="UniProtKB-KW"/>
</dbReference>
<dbReference type="GeneTree" id="ENSGT00940000153491"/>
<dbReference type="CDD" id="cd08686">
    <property type="entry name" value="C2_ABR"/>
    <property type="match status" value="1"/>
</dbReference>
<dbReference type="SUPFAM" id="SSF49562">
    <property type="entry name" value="C2 domain (Calcium/lipid-binding domain, CaLB)"/>
    <property type="match status" value="1"/>
</dbReference>
<keyword evidence="4" id="KW-0344">Guanine-nucleotide releasing factor</keyword>
<evidence type="ECO:0000259" key="11">
    <source>
        <dbReference type="PROSITE" id="PS50010"/>
    </source>
</evidence>
<protein>
    <submittedName>
        <fullName evidence="13">ABR activator of RhoGEF and GTPase</fullName>
    </submittedName>
</protein>
<evidence type="ECO:0000256" key="1">
    <source>
        <dbReference type="ARBA" id="ARBA00004489"/>
    </source>
</evidence>
<feature type="domain" description="C2" evidence="10">
    <location>
        <begin position="587"/>
        <end position="716"/>
    </location>
</feature>